<evidence type="ECO:0000313" key="2">
    <source>
        <dbReference type="EMBL" id="GAA4746795.1"/>
    </source>
</evidence>
<keyword evidence="1" id="KW-0472">Membrane</keyword>
<name>A0ABP8Z551_9MICO</name>
<evidence type="ECO:0000256" key="1">
    <source>
        <dbReference type="SAM" id="Phobius"/>
    </source>
</evidence>
<proteinExistence type="predicted"/>
<dbReference type="EMBL" id="BAABLP010000003">
    <property type="protein sequence ID" value="GAA4746795.1"/>
    <property type="molecule type" value="Genomic_DNA"/>
</dbReference>
<evidence type="ECO:0000313" key="3">
    <source>
        <dbReference type="Proteomes" id="UP001500121"/>
    </source>
</evidence>
<sequence length="63" mass="6692">MEHIIGAVLGIVLLLVGIACFWLGFTFGVDNKVMIPLFIAGVVLVSAALPVPIFILDRLDGRG</sequence>
<gene>
    <name evidence="2" type="ORF">GCM10025783_18590</name>
</gene>
<dbReference type="RefSeq" id="WP_345480862.1">
    <property type="nucleotide sequence ID" value="NZ_BAABLP010000003.1"/>
</dbReference>
<feature type="transmembrane region" description="Helical" evidence="1">
    <location>
        <begin position="33"/>
        <end position="56"/>
    </location>
</feature>
<dbReference type="Proteomes" id="UP001500121">
    <property type="component" value="Unassembled WGS sequence"/>
</dbReference>
<keyword evidence="1" id="KW-0812">Transmembrane</keyword>
<comment type="caution">
    <text evidence="2">The sequence shown here is derived from an EMBL/GenBank/DDBJ whole genome shotgun (WGS) entry which is preliminary data.</text>
</comment>
<accession>A0ABP8Z551</accession>
<organism evidence="2 3">
    <name type="scientific">Amnibacterium soli</name>
    <dbReference type="NCBI Taxonomy" id="1282736"/>
    <lineage>
        <taxon>Bacteria</taxon>
        <taxon>Bacillati</taxon>
        <taxon>Actinomycetota</taxon>
        <taxon>Actinomycetes</taxon>
        <taxon>Micrococcales</taxon>
        <taxon>Microbacteriaceae</taxon>
        <taxon>Amnibacterium</taxon>
    </lineage>
</organism>
<reference evidence="3" key="1">
    <citation type="journal article" date="2019" name="Int. J. Syst. Evol. Microbiol.">
        <title>The Global Catalogue of Microorganisms (GCM) 10K type strain sequencing project: providing services to taxonomists for standard genome sequencing and annotation.</title>
        <authorList>
            <consortium name="The Broad Institute Genomics Platform"/>
            <consortium name="The Broad Institute Genome Sequencing Center for Infectious Disease"/>
            <person name="Wu L."/>
            <person name="Ma J."/>
        </authorList>
    </citation>
    <scope>NUCLEOTIDE SEQUENCE [LARGE SCALE GENOMIC DNA]</scope>
    <source>
        <strain evidence="3">JCM 19015</strain>
    </source>
</reference>
<feature type="transmembrane region" description="Helical" evidence="1">
    <location>
        <begin position="7"/>
        <end position="27"/>
    </location>
</feature>
<protein>
    <submittedName>
        <fullName evidence="2">Uncharacterized protein</fullName>
    </submittedName>
</protein>
<keyword evidence="1" id="KW-1133">Transmembrane helix</keyword>
<keyword evidence="3" id="KW-1185">Reference proteome</keyword>